<feature type="transmembrane region" description="Helical" evidence="2">
    <location>
        <begin position="167"/>
        <end position="194"/>
    </location>
</feature>
<dbReference type="InterPro" id="IPR021296">
    <property type="entry name" value="DUF2868"/>
</dbReference>
<evidence type="ECO:0000256" key="1">
    <source>
        <dbReference type="SAM" id="MobiDB-lite"/>
    </source>
</evidence>
<feature type="compositionally biased region" description="Polar residues" evidence="1">
    <location>
        <begin position="459"/>
        <end position="479"/>
    </location>
</feature>
<dbReference type="AlphaFoldDB" id="A0A4R2N9I5"/>
<dbReference type="EMBL" id="SLXH01000011">
    <property type="protein sequence ID" value="TCP17677.1"/>
    <property type="molecule type" value="Genomic_DNA"/>
</dbReference>
<dbReference type="Proteomes" id="UP000295182">
    <property type="component" value="Unassembled WGS sequence"/>
</dbReference>
<organism evidence="3 4">
    <name type="scientific">Simplicispira metamorpha</name>
    <dbReference type="NCBI Taxonomy" id="80881"/>
    <lineage>
        <taxon>Bacteria</taxon>
        <taxon>Pseudomonadati</taxon>
        <taxon>Pseudomonadota</taxon>
        <taxon>Betaproteobacteria</taxon>
        <taxon>Burkholderiales</taxon>
        <taxon>Comamonadaceae</taxon>
        <taxon>Simplicispira</taxon>
    </lineage>
</organism>
<keyword evidence="2" id="KW-0472">Membrane</keyword>
<evidence type="ECO:0000313" key="4">
    <source>
        <dbReference type="Proteomes" id="UP000295182"/>
    </source>
</evidence>
<sequence length="479" mass="51075">MVHAVRALEQTGPLDDAQAMAEAFARHTHPQARLRERAWLLGQRLGLPAQMARWRDAAWWLGAALAVAVVLMANGMVFAILAQGRSIHAGSALVAALGVHLVTLGVWLATLVLAPRWPGAWGRWSLGALLLRVLAWWPADRTAPSPLSAPLATGARQMLRQARLAPWGLGLVSHLVWAASFVWVLLGLLGAFAFREYRLTWESTIFDPAFFQALVQASGWLPAQLGFAVPDGAVCMAGQMAPAALAAGPDACTRAAAWWLLGCVAVYGLLPRLLCAAWCAGVWQRRKKRLALDTADPYLRQLLARWDAMAPAYITDPEPLALPGATSAPGGSAPDASAHRSAIAWIGFELPQAQAWPPPQAASAALVERIAGTQDERSRVLAALARLHPGALVLVCNAAATPDRGTERFLREACSHAGQCALWLVLPGSPGAPSGSAPPSAPAQRWRDWLDTRGLPTVPTFTDAAQAQSWAEQVSTTPP</sequence>
<reference evidence="3 4" key="1">
    <citation type="submission" date="2019-03" db="EMBL/GenBank/DDBJ databases">
        <title>Genomic Encyclopedia of Type Strains, Phase IV (KMG-IV): sequencing the most valuable type-strain genomes for metagenomic binning, comparative biology and taxonomic classification.</title>
        <authorList>
            <person name="Goeker M."/>
        </authorList>
    </citation>
    <scope>NUCLEOTIDE SEQUENCE [LARGE SCALE GENOMIC DNA]</scope>
    <source>
        <strain evidence="3 4">DSM 1837</strain>
    </source>
</reference>
<protein>
    <submittedName>
        <fullName evidence="3">Uncharacterized protein DUF2868</fullName>
    </submittedName>
</protein>
<feature type="transmembrane region" description="Helical" evidence="2">
    <location>
        <begin position="256"/>
        <end position="280"/>
    </location>
</feature>
<proteinExistence type="predicted"/>
<evidence type="ECO:0000256" key="2">
    <source>
        <dbReference type="SAM" id="Phobius"/>
    </source>
</evidence>
<feature type="transmembrane region" description="Helical" evidence="2">
    <location>
        <begin position="57"/>
        <end position="81"/>
    </location>
</feature>
<accession>A0A4R2N9I5</accession>
<keyword evidence="2" id="KW-0812">Transmembrane</keyword>
<keyword evidence="4" id="KW-1185">Reference proteome</keyword>
<name>A0A4R2N9I5_9BURK</name>
<keyword evidence="2" id="KW-1133">Transmembrane helix</keyword>
<feature type="transmembrane region" description="Helical" evidence="2">
    <location>
        <begin position="93"/>
        <end position="114"/>
    </location>
</feature>
<feature type="region of interest" description="Disordered" evidence="1">
    <location>
        <begin position="453"/>
        <end position="479"/>
    </location>
</feature>
<dbReference type="Pfam" id="PF11067">
    <property type="entry name" value="DUF2868"/>
    <property type="match status" value="1"/>
</dbReference>
<evidence type="ECO:0000313" key="3">
    <source>
        <dbReference type="EMBL" id="TCP17677.1"/>
    </source>
</evidence>
<comment type="caution">
    <text evidence="3">The sequence shown here is derived from an EMBL/GenBank/DDBJ whole genome shotgun (WGS) entry which is preliminary data.</text>
</comment>
<gene>
    <name evidence="3" type="ORF">EV674_11118</name>
</gene>